<evidence type="ECO:0000256" key="8">
    <source>
        <dbReference type="ARBA" id="ARBA00023102"/>
    </source>
</evidence>
<dbReference type="Gene3D" id="3.40.50.10860">
    <property type="entry name" value="Leucine Dehydrogenase, chain A, domain 1"/>
    <property type="match status" value="1"/>
</dbReference>
<dbReference type="EMBL" id="JAGGLL010000033">
    <property type="protein sequence ID" value="MBP2023602.1"/>
    <property type="molecule type" value="Genomic_DNA"/>
</dbReference>
<gene>
    <name evidence="11" type="primary">folD</name>
    <name evidence="14" type="ORF">J2Z44_003441</name>
</gene>
<keyword evidence="3 11" id="KW-0028">Amino-acid biosynthesis</keyword>
<evidence type="ECO:0000259" key="13">
    <source>
        <dbReference type="Pfam" id="PF02882"/>
    </source>
</evidence>
<keyword evidence="5 11" id="KW-0378">Hydrolase</keyword>
<evidence type="ECO:0000256" key="7">
    <source>
        <dbReference type="ARBA" id="ARBA00023002"/>
    </source>
</evidence>
<evidence type="ECO:0000256" key="6">
    <source>
        <dbReference type="ARBA" id="ARBA00022857"/>
    </source>
</evidence>
<evidence type="ECO:0000259" key="12">
    <source>
        <dbReference type="Pfam" id="PF00763"/>
    </source>
</evidence>
<dbReference type="InterPro" id="IPR000672">
    <property type="entry name" value="THF_DH/CycHdrlase"/>
</dbReference>
<dbReference type="GO" id="GO:0004488">
    <property type="term" value="F:methylenetetrahydrofolate dehydrogenase (NADP+) activity"/>
    <property type="evidence" value="ECO:0007669"/>
    <property type="project" value="UniProtKB-EC"/>
</dbReference>
<evidence type="ECO:0000256" key="10">
    <source>
        <dbReference type="ARBA" id="ARBA00023268"/>
    </source>
</evidence>
<dbReference type="InterPro" id="IPR036291">
    <property type="entry name" value="NAD(P)-bd_dom_sf"/>
</dbReference>
<evidence type="ECO:0000256" key="9">
    <source>
        <dbReference type="ARBA" id="ARBA00023167"/>
    </source>
</evidence>
<dbReference type="PRINTS" id="PR00085">
    <property type="entry name" value="THFDHDRGNASE"/>
</dbReference>
<keyword evidence="4 11" id="KW-0658">Purine biosynthesis</keyword>
<feature type="binding site" evidence="11">
    <location>
        <begin position="165"/>
        <end position="167"/>
    </location>
    <ligand>
        <name>NADP(+)</name>
        <dbReference type="ChEBI" id="CHEBI:58349"/>
    </ligand>
</feature>
<comment type="catalytic activity">
    <reaction evidence="11">
        <text>(6R)-5,10-methenyltetrahydrofolate + H2O = (6R)-10-formyltetrahydrofolate + H(+)</text>
        <dbReference type="Rhea" id="RHEA:23700"/>
        <dbReference type="ChEBI" id="CHEBI:15377"/>
        <dbReference type="ChEBI" id="CHEBI:15378"/>
        <dbReference type="ChEBI" id="CHEBI:57455"/>
        <dbReference type="ChEBI" id="CHEBI:195366"/>
        <dbReference type="EC" id="3.5.4.9"/>
    </reaction>
</comment>
<keyword evidence="10 11" id="KW-0511">Multifunctional enzyme</keyword>
<dbReference type="GO" id="GO:0004477">
    <property type="term" value="F:methenyltetrahydrofolate cyclohydrolase activity"/>
    <property type="evidence" value="ECO:0007669"/>
    <property type="project" value="UniProtKB-EC"/>
</dbReference>
<comment type="pathway">
    <text evidence="1 11">One-carbon metabolism; tetrahydrofolate interconversion.</text>
</comment>
<comment type="catalytic activity">
    <reaction evidence="11">
        <text>(6R)-5,10-methylene-5,6,7,8-tetrahydrofolate + NADP(+) = (6R)-5,10-methenyltetrahydrofolate + NADPH</text>
        <dbReference type="Rhea" id="RHEA:22812"/>
        <dbReference type="ChEBI" id="CHEBI:15636"/>
        <dbReference type="ChEBI" id="CHEBI:57455"/>
        <dbReference type="ChEBI" id="CHEBI:57783"/>
        <dbReference type="ChEBI" id="CHEBI:58349"/>
        <dbReference type="EC" id="1.5.1.5"/>
    </reaction>
</comment>
<feature type="domain" description="Tetrahydrofolate dehydrogenase/cyclohydrolase NAD(P)-binding" evidence="13">
    <location>
        <begin position="139"/>
        <end position="279"/>
    </location>
</feature>
<dbReference type="Pfam" id="PF02882">
    <property type="entry name" value="THF_DHG_CYH_C"/>
    <property type="match status" value="1"/>
</dbReference>
<dbReference type="InterPro" id="IPR020631">
    <property type="entry name" value="THF_DH/CycHdrlase_NAD-bd_dom"/>
</dbReference>
<dbReference type="HAMAP" id="MF_01576">
    <property type="entry name" value="THF_DHG_CYH"/>
    <property type="match status" value="1"/>
</dbReference>
<dbReference type="Pfam" id="PF00763">
    <property type="entry name" value="THF_DHG_CYH"/>
    <property type="match status" value="1"/>
</dbReference>
<evidence type="ECO:0000256" key="1">
    <source>
        <dbReference type="ARBA" id="ARBA00004777"/>
    </source>
</evidence>
<dbReference type="PANTHER" id="PTHR48099:SF5">
    <property type="entry name" value="C-1-TETRAHYDROFOLATE SYNTHASE, CYTOPLASMIC"/>
    <property type="match status" value="1"/>
</dbReference>
<evidence type="ECO:0000313" key="15">
    <source>
        <dbReference type="Proteomes" id="UP001519308"/>
    </source>
</evidence>
<comment type="caution">
    <text evidence="11">Lacks conserved residue(s) required for the propagation of feature annotation.</text>
</comment>
<dbReference type="SUPFAM" id="SSF53223">
    <property type="entry name" value="Aminoacid dehydrogenase-like, N-terminal domain"/>
    <property type="match status" value="1"/>
</dbReference>
<evidence type="ECO:0000256" key="2">
    <source>
        <dbReference type="ARBA" id="ARBA00022563"/>
    </source>
</evidence>
<dbReference type="InterPro" id="IPR020867">
    <property type="entry name" value="THF_DH/CycHdrlase_CS"/>
</dbReference>
<keyword evidence="2 11" id="KW-0554">One-carbon metabolism</keyword>
<dbReference type="PROSITE" id="PS00766">
    <property type="entry name" value="THF_DHG_CYH_1"/>
    <property type="match status" value="1"/>
</dbReference>
<comment type="caution">
    <text evidence="14">The sequence shown here is derived from an EMBL/GenBank/DDBJ whole genome shotgun (WGS) entry which is preliminary data.</text>
</comment>
<dbReference type="NCBIfam" id="NF010769">
    <property type="entry name" value="PRK14172.1"/>
    <property type="match status" value="1"/>
</dbReference>
<dbReference type="CDD" id="cd01080">
    <property type="entry name" value="NAD_bind_m-THF_DH_Cyclohyd"/>
    <property type="match status" value="1"/>
</dbReference>
<reference evidence="14 15" key="1">
    <citation type="submission" date="2021-03" db="EMBL/GenBank/DDBJ databases">
        <title>Genomic Encyclopedia of Type Strains, Phase IV (KMG-IV): sequencing the most valuable type-strain genomes for metagenomic binning, comparative biology and taxonomic classification.</title>
        <authorList>
            <person name="Goeker M."/>
        </authorList>
    </citation>
    <scope>NUCLEOTIDE SEQUENCE [LARGE SCALE GENOMIC DNA]</scope>
    <source>
        <strain evidence="14 15">DSM 28650</strain>
    </source>
</reference>
<evidence type="ECO:0000256" key="5">
    <source>
        <dbReference type="ARBA" id="ARBA00022801"/>
    </source>
</evidence>
<keyword evidence="15" id="KW-1185">Reference proteome</keyword>
<evidence type="ECO:0000256" key="11">
    <source>
        <dbReference type="HAMAP-Rule" id="MF_01576"/>
    </source>
</evidence>
<dbReference type="PANTHER" id="PTHR48099">
    <property type="entry name" value="C-1-TETRAHYDROFOLATE SYNTHASE, CYTOPLASMIC-RELATED"/>
    <property type="match status" value="1"/>
</dbReference>
<dbReference type="InterPro" id="IPR046346">
    <property type="entry name" value="Aminoacid_DH-like_N_sf"/>
</dbReference>
<keyword evidence="6 11" id="KW-0521">NADP</keyword>
<dbReference type="EC" id="3.5.4.9" evidence="11"/>
<evidence type="ECO:0000256" key="3">
    <source>
        <dbReference type="ARBA" id="ARBA00022605"/>
    </source>
</evidence>
<keyword evidence="7 11" id="KW-0560">Oxidoreductase</keyword>
<evidence type="ECO:0000256" key="4">
    <source>
        <dbReference type="ARBA" id="ARBA00022755"/>
    </source>
</evidence>
<feature type="domain" description="Tetrahydrofolate dehydrogenase/cyclohydrolase catalytic" evidence="12">
    <location>
        <begin position="5"/>
        <end position="120"/>
    </location>
</feature>
<organism evidence="14 15">
    <name type="scientific">Clostridium punense</name>
    <dbReference type="NCBI Taxonomy" id="1054297"/>
    <lineage>
        <taxon>Bacteria</taxon>
        <taxon>Bacillati</taxon>
        <taxon>Bacillota</taxon>
        <taxon>Clostridia</taxon>
        <taxon>Eubacteriales</taxon>
        <taxon>Clostridiaceae</taxon>
        <taxon>Clostridium</taxon>
    </lineage>
</organism>
<evidence type="ECO:0000313" key="14">
    <source>
        <dbReference type="EMBL" id="MBP2023602.1"/>
    </source>
</evidence>
<accession>A0ABS4K734</accession>
<protein>
    <recommendedName>
        <fullName evidence="11">Bifunctional protein FolD</fullName>
    </recommendedName>
    <domain>
        <recommendedName>
            <fullName evidence="11">Methylenetetrahydrofolate dehydrogenase</fullName>
            <ecNumber evidence="11">1.5.1.5</ecNumber>
        </recommendedName>
    </domain>
    <domain>
        <recommendedName>
            <fullName evidence="11">Methenyltetrahydrofolate cyclohydrolase</fullName>
            <ecNumber evidence="11">3.5.4.9</ecNumber>
        </recommendedName>
    </domain>
</protein>
<keyword evidence="9 11" id="KW-0486">Methionine biosynthesis</keyword>
<dbReference type="SUPFAM" id="SSF51735">
    <property type="entry name" value="NAD(P)-binding Rossmann-fold domains"/>
    <property type="match status" value="1"/>
</dbReference>
<feature type="binding site" evidence="11">
    <location>
        <position position="231"/>
    </location>
    <ligand>
        <name>NADP(+)</name>
        <dbReference type="ChEBI" id="CHEBI:58349"/>
    </ligand>
</feature>
<dbReference type="Proteomes" id="UP001519308">
    <property type="component" value="Unassembled WGS sequence"/>
</dbReference>
<dbReference type="InterPro" id="IPR020630">
    <property type="entry name" value="THF_DH/CycHdrlase_cat_dom"/>
</dbReference>
<sequence length="291" mass="31855">MGIRLNGVELAKKFKAEIKDTIAKEKNMGKRTPSLASIIIGEDGGSLSYIKNQVKISEELGINYEVLRFPKSISEDEIIEYLEELNKSSNVDGIILQLPLPGAFNEGRIIESISYKKDVDSLTDINIGKFYKGEESFIPCTARSVLQLIKSTCDDLRGKKAVVVGRSNIVGKPTSYLLLNEHCTVTICHSNTKELKDICKSADILVTALGIPNFITVDYVKKEAIVIDVGTTLVDGKIRGDVDFDSVIEVASYVSPVPGGVGAMTTTMLMKNTCEAWLKNVCEDTYSNSSK</sequence>
<dbReference type="RefSeq" id="WP_021284829.1">
    <property type="nucleotide sequence ID" value="NZ_JAGGLL010000033.1"/>
</dbReference>
<dbReference type="EC" id="1.5.1.5" evidence="11"/>
<proteinExistence type="inferred from homology"/>
<dbReference type="Gene3D" id="3.40.50.720">
    <property type="entry name" value="NAD(P)-binding Rossmann-like Domain"/>
    <property type="match status" value="1"/>
</dbReference>
<keyword evidence="8 11" id="KW-0368">Histidine biosynthesis</keyword>
<comment type="similarity">
    <text evidence="11">Belongs to the tetrahydrofolate dehydrogenase/cyclohydrolase family.</text>
</comment>
<comment type="function">
    <text evidence="11">Catalyzes the oxidation of 5,10-methylenetetrahydrofolate to 5,10-methenyltetrahydrofolate and then the hydrolysis of 5,10-methenyltetrahydrofolate to 10-formyltetrahydrofolate.</text>
</comment>
<comment type="subunit">
    <text evidence="11">Homodimer.</text>
</comment>
<name>A0ABS4K734_9CLOT</name>